<accession>A0ABP9FCI0</accession>
<keyword evidence="1" id="KW-0812">Transmembrane</keyword>
<feature type="transmembrane region" description="Helical" evidence="1">
    <location>
        <begin position="82"/>
        <end position="101"/>
    </location>
</feature>
<organism evidence="2 3">
    <name type="scientific">Flaviramulus aquimarinus</name>
    <dbReference type="NCBI Taxonomy" id="1170456"/>
    <lineage>
        <taxon>Bacteria</taxon>
        <taxon>Pseudomonadati</taxon>
        <taxon>Bacteroidota</taxon>
        <taxon>Flavobacteriia</taxon>
        <taxon>Flavobacteriales</taxon>
        <taxon>Flavobacteriaceae</taxon>
        <taxon>Flaviramulus</taxon>
    </lineage>
</organism>
<gene>
    <name evidence="2" type="ORF">GCM10023311_23160</name>
</gene>
<evidence type="ECO:0000256" key="1">
    <source>
        <dbReference type="SAM" id="Phobius"/>
    </source>
</evidence>
<comment type="caution">
    <text evidence="2">The sequence shown here is derived from an EMBL/GenBank/DDBJ whole genome shotgun (WGS) entry which is preliminary data.</text>
</comment>
<name>A0ABP9FCI0_9FLAO</name>
<reference evidence="3" key="1">
    <citation type="journal article" date="2019" name="Int. J. Syst. Evol. Microbiol.">
        <title>The Global Catalogue of Microorganisms (GCM) 10K type strain sequencing project: providing services to taxonomists for standard genome sequencing and annotation.</title>
        <authorList>
            <consortium name="The Broad Institute Genomics Platform"/>
            <consortium name="The Broad Institute Genome Sequencing Center for Infectious Disease"/>
            <person name="Wu L."/>
            <person name="Ma J."/>
        </authorList>
    </citation>
    <scope>NUCLEOTIDE SEQUENCE [LARGE SCALE GENOMIC DNA]</scope>
    <source>
        <strain evidence="3">JCM 18274</strain>
    </source>
</reference>
<sequence>MLDLARNKRRHSIGFGYIGFGNNQSVFNQTSNKAFSTLKEKLNSETHYHYKVNFLHKKLSKADKKVIKDKIRTYNKIRTQKTIVAFVLIAIPIFFIIKFFIDKLASNF</sequence>
<keyword evidence="1" id="KW-0472">Membrane</keyword>
<dbReference type="EMBL" id="BAABJH010000006">
    <property type="protein sequence ID" value="GAA4897743.1"/>
    <property type="molecule type" value="Genomic_DNA"/>
</dbReference>
<keyword evidence="1" id="KW-1133">Transmembrane helix</keyword>
<evidence type="ECO:0000313" key="2">
    <source>
        <dbReference type="EMBL" id="GAA4897743.1"/>
    </source>
</evidence>
<dbReference type="Proteomes" id="UP001500433">
    <property type="component" value="Unassembled WGS sequence"/>
</dbReference>
<protein>
    <submittedName>
        <fullName evidence="2">Uncharacterized protein</fullName>
    </submittedName>
</protein>
<evidence type="ECO:0000313" key="3">
    <source>
        <dbReference type="Proteomes" id="UP001500433"/>
    </source>
</evidence>
<proteinExistence type="predicted"/>
<keyword evidence="3" id="KW-1185">Reference proteome</keyword>